<dbReference type="PANTHER" id="PTHR34689:SF1">
    <property type="entry name" value="NUCLEIC ACID-BINDING PROTEIN"/>
    <property type="match status" value="1"/>
</dbReference>
<dbReference type="AlphaFoldDB" id="F0X0M1"/>
<accession>F0X0M1</accession>
<reference evidence="2" key="2">
    <citation type="submission" date="2011-02" db="EMBL/GenBank/DDBJ databases">
        <authorList>
            <person name="MacLean D."/>
        </authorList>
    </citation>
    <scope>NUCLEOTIDE SEQUENCE</scope>
</reference>
<evidence type="ECO:0000313" key="2">
    <source>
        <dbReference type="EMBL" id="CCA27312.1"/>
    </source>
</evidence>
<proteinExistence type="predicted"/>
<sequence length="349" mass="41784">MSRLLQIAFNGLLYPFLGSSECMHRDHDSRHYFRRADTYRSLEHKKRKRARSSASESDASDVSSITSPKHLRKHRDRHRRSSLDHTTDDVQRSKERNRRRVKHRSRMWTIVDDSDDAQVPSRHCKDRSYSRSSDSHSNESVERDLKRHGERVEDKTVKTFKNAHKKKKKKKKKSAARTSFAVNQNEYGKYGIIRECDYQAKCVSFQAWLRDIKKMQDFNGSKREVMEYFREYMEDYNTATLAHEKFYDIEAYEMKMYAKKQSSNKRQDKNHGLLALNPLADEEYMWKERQAARERQDKDKFRALMQTMDTEKIQAMRSQEQLRAQMQIFYKAGNVQEARRLEQLLKKED</sequence>
<feature type="compositionally biased region" description="Basic residues" evidence="1">
    <location>
        <begin position="95"/>
        <end position="106"/>
    </location>
</feature>
<feature type="compositionally biased region" description="Low complexity" evidence="1">
    <location>
        <begin position="52"/>
        <end position="64"/>
    </location>
</feature>
<feature type="compositionally biased region" description="Basic residues" evidence="1">
    <location>
        <begin position="69"/>
        <end position="80"/>
    </location>
</feature>
<reference evidence="2" key="1">
    <citation type="journal article" date="2011" name="PLoS Biol.">
        <title>Gene gain and loss during evolution of obligate parasitism in the white rust pathogen of Arabidopsis thaliana.</title>
        <authorList>
            <person name="Kemen E."/>
            <person name="Gardiner A."/>
            <person name="Schultz-Larsen T."/>
            <person name="Kemen A.C."/>
            <person name="Balmuth A.L."/>
            <person name="Robert-Seilaniantz A."/>
            <person name="Bailey K."/>
            <person name="Holub E."/>
            <person name="Studholme D.J."/>
            <person name="Maclean D."/>
            <person name="Jones J.D."/>
        </authorList>
    </citation>
    <scope>NUCLEOTIDE SEQUENCE</scope>
</reference>
<dbReference type="EMBL" id="FR824540">
    <property type="protein sequence ID" value="CCA27312.1"/>
    <property type="molecule type" value="Genomic_DNA"/>
</dbReference>
<gene>
    <name evidence="2" type="primary">AlNc14C504G11965</name>
    <name evidence="2" type="ORF">ALNC14_134560</name>
</gene>
<organism evidence="2">
    <name type="scientific">Albugo laibachii Nc14</name>
    <dbReference type="NCBI Taxonomy" id="890382"/>
    <lineage>
        <taxon>Eukaryota</taxon>
        <taxon>Sar</taxon>
        <taxon>Stramenopiles</taxon>
        <taxon>Oomycota</taxon>
        <taxon>Peronosporomycetes</taxon>
        <taxon>Albuginales</taxon>
        <taxon>Albuginaceae</taxon>
        <taxon>Albugo</taxon>
    </lineage>
</organism>
<protein>
    <submittedName>
        <fullName evidence="2">Uncharacterized protein AlNc14C504G11965</fullName>
    </submittedName>
</protein>
<dbReference type="HOGENOM" id="CLU_053056_2_0_1"/>
<evidence type="ECO:0000256" key="1">
    <source>
        <dbReference type="SAM" id="MobiDB-lite"/>
    </source>
</evidence>
<feature type="region of interest" description="Disordered" evidence="1">
    <location>
        <begin position="43"/>
        <end position="153"/>
    </location>
</feature>
<name>F0X0M1_9STRA</name>
<feature type="compositionally biased region" description="Basic and acidic residues" evidence="1">
    <location>
        <begin position="81"/>
        <end position="94"/>
    </location>
</feature>
<dbReference type="PANTHER" id="PTHR34689">
    <property type="entry name" value="NUCLEIC ACID-BINDING PROTEIN"/>
    <property type="match status" value="1"/>
</dbReference>
<feature type="compositionally biased region" description="Basic and acidic residues" evidence="1">
    <location>
        <begin position="126"/>
        <end position="153"/>
    </location>
</feature>